<proteinExistence type="predicted"/>
<sequence length="280" mass="30405">MPYPGIEPRAFRISHRDRWRTNRLRHGRSAGKTKASIGAGIEGRRKREIPEKTFPPTVSSGTIPTCESPVTRPGIEPGSPWWKASVLIAQPVRFKTSSEWTIIKELLVVVEVAKQLERLSPTKPRLVQFSIPGGVGPGFRTWRSCCTMPLVGGLSRGSPVSPALLNSDAAPHSTRSTLVGSQDLSPQSLPMCRPQQEHVRRGPVLRGSPGANISFYRIPQQPSLRLADSTREGKGGEGRKGMLGWESSEGNESPGPPFGAICHVADVRPAVSCGISTFDY</sequence>
<reference evidence="2 3" key="1">
    <citation type="submission" date="2023-02" db="EMBL/GenBank/DDBJ databases">
        <title>LHISI_Scaffold_Assembly.</title>
        <authorList>
            <person name="Stuart O.P."/>
            <person name="Cleave R."/>
            <person name="Magrath M.J.L."/>
            <person name="Mikheyev A.S."/>
        </authorList>
    </citation>
    <scope>NUCLEOTIDE SEQUENCE [LARGE SCALE GENOMIC DNA]</scope>
    <source>
        <strain evidence="2">Daus_M_001</strain>
        <tissue evidence="2">Leg muscle</tissue>
    </source>
</reference>
<feature type="compositionally biased region" description="Basic and acidic residues" evidence="1">
    <location>
        <begin position="228"/>
        <end position="240"/>
    </location>
</feature>
<gene>
    <name evidence="2" type="ORF">PR048_015840</name>
</gene>
<feature type="region of interest" description="Disordered" evidence="1">
    <location>
        <begin position="25"/>
        <end position="72"/>
    </location>
</feature>
<feature type="compositionally biased region" description="Polar residues" evidence="1">
    <location>
        <begin position="56"/>
        <end position="65"/>
    </location>
</feature>
<dbReference type="EMBL" id="JARBHB010000005">
    <property type="protein sequence ID" value="KAJ8883984.1"/>
    <property type="molecule type" value="Genomic_DNA"/>
</dbReference>
<accession>A0ABQ9HI51</accession>
<evidence type="ECO:0000313" key="3">
    <source>
        <dbReference type="Proteomes" id="UP001159363"/>
    </source>
</evidence>
<protein>
    <submittedName>
        <fullName evidence="2">Uncharacterized protein</fullName>
    </submittedName>
</protein>
<evidence type="ECO:0000313" key="2">
    <source>
        <dbReference type="EMBL" id="KAJ8883984.1"/>
    </source>
</evidence>
<organism evidence="2 3">
    <name type="scientific">Dryococelus australis</name>
    <dbReference type="NCBI Taxonomy" id="614101"/>
    <lineage>
        <taxon>Eukaryota</taxon>
        <taxon>Metazoa</taxon>
        <taxon>Ecdysozoa</taxon>
        <taxon>Arthropoda</taxon>
        <taxon>Hexapoda</taxon>
        <taxon>Insecta</taxon>
        <taxon>Pterygota</taxon>
        <taxon>Neoptera</taxon>
        <taxon>Polyneoptera</taxon>
        <taxon>Phasmatodea</taxon>
        <taxon>Verophasmatodea</taxon>
        <taxon>Anareolatae</taxon>
        <taxon>Phasmatidae</taxon>
        <taxon>Eurycanthinae</taxon>
        <taxon>Dryococelus</taxon>
    </lineage>
</organism>
<evidence type="ECO:0000256" key="1">
    <source>
        <dbReference type="SAM" id="MobiDB-lite"/>
    </source>
</evidence>
<feature type="region of interest" description="Disordered" evidence="1">
    <location>
        <begin position="226"/>
        <end position="254"/>
    </location>
</feature>
<keyword evidence="3" id="KW-1185">Reference proteome</keyword>
<comment type="caution">
    <text evidence="2">The sequence shown here is derived from an EMBL/GenBank/DDBJ whole genome shotgun (WGS) entry which is preliminary data.</text>
</comment>
<name>A0ABQ9HI51_9NEOP</name>
<dbReference type="Proteomes" id="UP001159363">
    <property type="component" value="Chromosome 4"/>
</dbReference>
<feature type="compositionally biased region" description="Basic and acidic residues" evidence="1">
    <location>
        <begin position="42"/>
        <end position="51"/>
    </location>
</feature>
<feature type="compositionally biased region" description="Polar residues" evidence="1">
    <location>
        <begin position="173"/>
        <end position="188"/>
    </location>
</feature>
<feature type="region of interest" description="Disordered" evidence="1">
    <location>
        <begin position="167"/>
        <end position="190"/>
    </location>
</feature>